<dbReference type="AlphaFoldDB" id="A0A4Y9XZF4"/>
<proteinExistence type="predicted"/>
<comment type="caution">
    <text evidence="1">The sequence shown here is derived from an EMBL/GenBank/DDBJ whole genome shotgun (WGS) entry which is preliminary data.</text>
</comment>
<accession>A0A4Y9XZF4</accession>
<keyword evidence="2" id="KW-1185">Reference proteome</keyword>
<dbReference type="EMBL" id="SEOQ01001080">
    <property type="protein sequence ID" value="TFY53989.1"/>
    <property type="molecule type" value="Genomic_DNA"/>
</dbReference>
<sequence length="351" mass="39177">MPAPWAPSTHLQIDLDCLTFYANNMPIFRLDNMPPGPILGHIKPDTYGHAAPQPSIPRNHVYAWKSNPPQMDGQLLEEYTRRCNGGQPLLDIDSLLMMPSQLSPGEALHVRLLEVLVNHCLLHCENAYSLRELAKVPHRDRIPILTADTLLSVAYFMADPFASYQHRLPPQASLADHLRVQWLRKNIRMMLWTHLDDDANLHAASAVLARSIDGESASERVVYGILFSGIHVAIVRIDKDEQKLTHTEALPFLPSNFTSSPSTPGITALGRLLSLEDPETLSKLRSRLSVSNPKHSKLEELGVYYATGGVLDRLNTEALACIQSHLPDTTSWVMFSLLCPRTAQLPTRGTR</sequence>
<protein>
    <submittedName>
        <fullName evidence="1">Uncharacterized protein</fullName>
    </submittedName>
</protein>
<organism evidence="1 2">
    <name type="scientific">Dentipellis fragilis</name>
    <dbReference type="NCBI Taxonomy" id="205917"/>
    <lineage>
        <taxon>Eukaryota</taxon>
        <taxon>Fungi</taxon>
        <taxon>Dikarya</taxon>
        <taxon>Basidiomycota</taxon>
        <taxon>Agaricomycotina</taxon>
        <taxon>Agaricomycetes</taxon>
        <taxon>Russulales</taxon>
        <taxon>Hericiaceae</taxon>
        <taxon>Dentipellis</taxon>
    </lineage>
</organism>
<evidence type="ECO:0000313" key="1">
    <source>
        <dbReference type="EMBL" id="TFY53989.1"/>
    </source>
</evidence>
<name>A0A4Y9XZF4_9AGAM</name>
<dbReference type="Proteomes" id="UP000298327">
    <property type="component" value="Unassembled WGS sequence"/>
</dbReference>
<evidence type="ECO:0000313" key="2">
    <source>
        <dbReference type="Proteomes" id="UP000298327"/>
    </source>
</evidence>
<reference evidence="1 2" key="1">
    <citation type="submission" date="2019-02" db="EMBL/GenBank/DDBJ databases">
        <title>Genome sequencing of the rare red list fungi Dentipellis fragilis.</title>
        <authorList>
            <person name="Buettner E."/>
            <person name="Kellner H."/>
        </authorList>
    </citation>
    <scope>NUCLEOTIDE SEQUENCE [LARGE SCALE GENOMIC DNA]</scope>
    <source>
        <strain evidence="1 2">DSM 105465</strain>
    </source>
</reference>
<dbReference type="OrthoDB" id="3229878at2759"/>
<gene>
    <name evidence="1" type="ORF">EVG20_g9886</name>
</gene>
<dbReference type="STRING" id="205917.A0A4Y9XZF4"/>